<dbReference type="SUPFAM" id="SSF51984">
    <property type="entry name" value="MurCD N-terminal domain"/>
    <property type="match status" value="1"/>
</dbReference>
<dbReference type="SUPFAM" id="SSF53623">
    <property type="entry name" value="MurD-like peptide ligases, catalytic domain"/>
    <property type="match status" value="1"/>
</dbReference>
<dbReference type="EMBL" id="FNVS01000009">
    <property type="protein sequence ID" value="SEF90209.1"/>
    <property type="molecule type" value="Genomic_DNA"/>
</dbReference>
<protein>
    <submittedName>
        <fullName evidence="2">UDP-N-acetylmuramate: L-alanyl-gamma-D-glutamyl-meso-diaminopimelate ligase</fullName>
    </submittedName>
</protein>
<proteinExistence type="predicted"/>
<dbReference type="InterPro" id="IPR050061">
    <property type="entry name" value="MurCDEF_pg_biosynth"/>
</dbReference>
<dbReference type="Proteomes" id="UP000236725">
    <property type="component" value="Unassembled WGS sequence"/>
</dbReference>
<dbReference type="PANTHER" id="PTHR43445:SF3">
    <property type="entry name" value="UDP-N-ACETYLMURAMATE--L-ALANINE LIGASE"/>
    <property type="match status" value="1"/>
</dbReference>
<evidence type="ECO:0000313" key="3">
    <source>
        <dbReference type="Proteomes" id="UP000236725"/>
    </source>
</evidence>
<evidence type="ECO:0000313" key="2">
    <source>
        <dbReference type="EMBL" id="SEF90209.1"/>
    </source>
</evidence>
<dbReference type="PANTHER" id="PTHR43445">
    <property type="entry name" value="UDP-N-ACETYLMURAMATE--L-ALANINE LIGASE-RELATED"/>
    <property type="match status" value="1"/>
</dbReference>
<evidence type="ECO:0000259" key="1">
    <source>
        <dbReference type="Pfam" id="PF08245"/>
    </source>
</evidence>
<dbReference type="AlphaFoldDB" id="A0A8G2F1H8"/>
<dbReference type="InterPro" id="IPR013221">
    <property type="entry name" value="Mur_ligase_cen"/>
</dbReference>
<dbReference type="GO" id="GO:0016881">
    <property type="term" value="F:acid-amino acid ligase activity"/>
    <property type="evidence" value="ECO:0007669"/>
    <property type="project" value="InterPro"/>
</dbReference>
<accession>A0A8G2F1H8</accession>
<reference evidence="2 3" key="1">
    <citation type="submission" date="2016-10" db="EMBL/GenBank/DDBJ databases">
        <authorList>
            <person name="Varghese N."/>
            <person name="Submissions S."/>
        </authorList>
    </citation>
    <scope>NUCLEOTIDE SEQUENCE [LARGE SCALE GENOMIC DNA]</scope>
    <source>
        <strain evidence="2 3">DSM 29073</strain>
    </source>
</reference>
<feature type="domain" description="Mur ligase central" evidence="1">
    <location>
        <begin position="110"/>
        <end position="241"/>
    </location>
</feature>
<dbReference type="Pfam" id="PF08245">
    <property type="entry name" value="Mur_ligase_M"/>
    <property type="match status" value="1"/>
</dbReference>
<name>A0A8G2F1H8_9BACT</name>
<gene>
    <name evidence="2" type="ORF">SAMN05444001_10955</name>
</gene>
<dbReference type="Gene3D" id="3.40.50.720">
    <property type="entry name" value="NAD(P)-binding Rossmann-like Domain"/>
    <property type="match status" value="1"/>
</dbReference>
<keyword evidence="2" id="KW-0436">Ligase</keyword>
<dbReference type="Gene3D" id="3.40.1190.10">
    <property type="entry name" value="Mur-like, catalytic domain"/>
    <property type="match status" value="1"/>
</dbReference>
<comment type="caution">
    <text evidence="2">The sequence shown here is derived from an EMBL/GenBank/DDBJ whole genome shotgun (WGS) entry which is preliminary data.</text>
</comment>
<organism evidence="2 3">
    <name type="scientific">Parabacteroides chinchillae</name>
    <dbReference type="NCBI Taxonomy" id="871327"/>
    <lineage>
        <taxon>Bacteria</taxon>
        <taxon>Pseudomonadati</taxon>
        <taxon>Bacteroidota</taxon>
        <taxon>Bacteroidia</taxon>
        <taxon>Bacteroidales</taxon>
        <taxon>Tannerellaceae</taxon>
        <taxon>Parabacteroides</taxon>
    </lineage>
</organism>
<dbReference type="InterPro" id="IPR036565">
    <property type="entry name" value="Mur-like_cat_sf"/>
</dbReference>
<sequence length="309" mass="34624">MMRKVHLISVTEPIILDLALAIREKGYDVTVSGTGISDTAFIKLSESGCACYGDGWFPERLTKDIYTVVLGANVEQNNPELVRAKELGLLIQSVPEFIYQRTRSKTRVVVAGSRGKKTIISMMVSALKQQKLAFDYALTSEVPLLPSRVHLSYESRIALVEGDEHVTSVLDQHGQLEFYRPHIAVLTNLSWSDKTGHATSEDYLGTYQAFTTSIEREGKLIYYSADSAVTRLAEEVRTDITAIPYDSHQVIEKDGQVFLSTRYGDFPVYIPDTYFLINLNAARLACRQLGVKDTDFYKALSEYSLSLQL</sequence>
<keyword evidence="3" id="KW-1185">Reference proteome</keyword>
<dbReference type="GO" id="GO:0005524">
    <property type="term" value="F:ATP binding"/>
    <property type="evidence" value="ECO:0007669"/>
    <property type="project" value="InterPro"/>
</dbReference>